<dbReference type="EMBL" id="KL596719">
    <property type="protein sequence ID" value="KER27607.1"/>
    <property type="molecule type" value="Genomic_DNA"/>
</dbReference>
<protein>
    <submittedName>
        <fullName evidence="1">Uncharacterized protein</fullName>
    </submittedName>
</protein>
<organism evidence="1 2">
    <name type="scientific">Opisthorchis viverrini</name>
    <name type="common">Southeast Asian liver fluke</name>
    <dbReference type="NCBI Taxonomy" id="6198"/>
    <lineage>
        <taxon>Eukaryota</taxon>
        <taxon>Metazoa</taxon>
        <taxon>Spiralia</taxon>
        <taxon>Lophotrochozoa</taxon>
        <taxon>Platyhelminthes</taxon>
        <taxon>Trematoda</taxon>
        <taxon>Digenea</taxon>
        <taxon>Opisthorchiida</taxon>
        <taxon>Opisthorchiata</taxon>
        <taxon>Opisthorchiidae</taxon>
        <taxon>Opisthorchis</taxon>
    </lineage>
</organism>
<dbReference type="GeneID" id="20327936"/>
<dbReference type="RefSeq" id="XP_009168690.1">
    <property type="nucleotide sequence ID" value="XM_009170426.1"/>
</dbReference>
<gene>
    <name evidence="1" type="ORF">T265_13769</name>
</gene>
<name>A0A074ZP68_OPIVI</name>
<dbReference type="AlphaFoldDB" id="A0A074ZP68"/>
<accession>A0A074ZP68</accession>
<proteinExistence type="predicted"/>
<keyword evidence="2" id="KW-1185">Reference proteome</keyword>
<reference evidence="1 2" key="1">
    <citation type="submission" date="2013-11" db="EMBL/GenBank/DDBJ databases">
        <title>Opisthorchis viverrini - life in the bile duct.</title>
        <authorList>
            <person name="Young N.D."/>
            <person name="Nagarajan N."/>
            <person name="Lin S.J."/>
            <person name="Korhonen P.K."/>
            <person name="Jex A.R."/>
            <person name="Hall R.S."/>
            <person name="Safavi-Hemami H."/>
            <person name="Kaewkong W."/>
            <person name="Bertrand D."/>
            <person name="Gao S."/>
            <person name="Seet Q."/>
            <person name="Wongkham S."/>
            <person name="Teh B.T."/>
            <person name="Wongkham C."/>
            <person name="Intapan P.M."/>
            <person name="Maleewong W."/>
            <person name="Yang X."/>
            <person name="Hu M."/>
            <person name="Wang Z."/>
            <person name="Hofmann A."/>
            <person name="Sternberg P.W."/>
            <person name="Tan P."/>
            <person name="Wang J."/>
            <person name="Gasser R.B."/>
        </authorList>
    </citation>
    <scope>NUCLEOTIDE SEQUENCE [LARGE SCALE GENOMIC DNA]</scope>
</reference>
<dbReference type="CTD" id="20327936"/>
<dbReference type="Proteomes" id="UP000054324">
    <property type="component" value="Unassembled WGS sequence"/>
</dbReference>
<sequence length="407" mass="45751">MDGANSLHGNPECRVYPKTDRNFVTSYHQRVTHYINYRWFSEREFTDRKARDSNLTSESRLLLDRLGQPVSIPGPRASFGWHGSEAASFNATAKAAIELLCGPPCKPGKTASLMRRSKPKLNKLIKIGLSKACSSQCRRFCLQYNPANLIQAMSITRDRFLPVETSIQLIRHKVELGVRADCATGRDQNNSLTFGEVGYLLPPIRSFRKNVDCEYGAPQYAVITADNDDDDDDDDDDEPPFSLRSVYSRVIVPLVLKTFHLLWMMIGRYDFTPRPPRTTITRSTGSRCSWSGCSPLAFLAWLHLVERSSSQCSPRDHCSTEARPPRQGGSFRSGALLNELLSQCLSSLFVSIWRKSTVQDTWDESIMVSISKKGTHSLGQLGSIPVLLVAWRLGTERVLQLNEGFLK</sequence>
<evidence type="ECO:0000313" key="1">
    <source>
        <dbReference type="EMBL" id="KER27607.1"/>
    </source>
</evidence>
<evidence type="ECO:0000313" key="2">
    <source>
        <dbReference type="Proteomes" id="UP000054324"/>
    </source>
</evidence>
<dbReference type="KEGG" id="ovi:T265_13769"/>